<proteinExistence type="predicted"/>
<dbReference type="Pfam" id="PF07690">
    <property type="entry name" value="MFS_1"/>
    <property type="match status" value="1"/>
</dbReference>
<sequence length="445" mass="47741">MALDLRGPICEEQNGEPVVSRPKAPYSQKLAAQLAVAMPEMGWSICEPLFMPLLLELQVPDSLLAICWVISPAAGLLLQPCVGALSDKHGRRPFILLFGLMAVVGLTVTPLLAEVADKAVARPLAMVAFGFADVSHDMLVTPTRAQMNDVFDPDTAETRCAVVGGIAKTFAMLCVILLSREAAFLVVAAAAFLATASQLLGRKEDAVAESDRLAELETADARRPRIYPVGFWQLWLLQCAGWLSVCTWSFYFTSVWAEVKGARSSASAGFEPAVREATGYLLLGSFVFLAAGGFLHRLSGPSGICKDEWVALFASVFVMMSTLIACCLAHLNSILYWLAAALVVLAMPVAYQILSNTPFKWLESQPGFDATQRGWLTGIFNTTLAVAQAFTAVLSGPIVAAAGGRLWAAYAAATLFDALVLLLVLVMRLVTPMSPSPRDLGGNRR</sequence>
<dbReference type="AlphaFoldDB" id="A0A812JDD0"/>
<evidence type="ECO:0000256" key="1">
    <source>
        <dbReference type="ARBA" id="ARBA00004141"/>
    </source>
</evidence>
<dbReference type="InterPro" id="IPR011701">
    <property type="entry name" value="MFS"/>
</dbReference>
<dbReference type="GO" id="GO:0008506">
    <property type="term" value="F:sucrose:proton symporter activity"/>
    <property type="evidence" value="ECO:0007669"/>
    <property type="project" value="TreeGrafter"/>
</dbReference>
<feature type="transmembrane region" description="Helical" evidence="6">
    <location>
        <begin position="170"/>
        <end position="194"/>
    </location>
</feature>
<comment type="caution">
    <text evidence="7">The sequence shown here is derived from an EMBL/GenBank/DDBJ whole genome shotgun (WGS) entry which is preliminary data.</text>
</comment>
<feature type="transmembrane region" description="Helical" evidence="6">
    <location>
        <begin position="232"/>
        <end position="257"/>
    </location>
</feature>
<dbReference type="SUPFAM" id="SSF103473">
    <property type="entry name" value="MFS general substrate transporter"/>
    <property type="match status" value="1"/>
</dbReference>
<dbReference type="GO" id="GO:0016020">
    <property type="term" value="C:membrane"/>
    <property type="evidence" value="ECO:0007669"/>
    <property type="project" value="UniProtKB-SubCell"/>
</dbReference>
<feature type="transmembrane region" description="Helical" evidence="6">
    <location>
        <begin position="337"/>
        <end position="354"/>
    </location>
</feature>
<evidence type="ECO:0000313" key="7">
    <source>
        <dbReference type="EMBL" id="CAE7204695.1"/>
    </source>
</evidence>
<evidence type="ECO:0000256" key="2">
    <source>
        <dbReference type="ARBA" id="ARBA00022448"/>
    </source>
</evidence>
<reference evidence="7" key="1">
    <citation type="submission" date="2021-02" db="EMBL/GenBank/DDBJ databases">
        <authorList>
            <person name="Dougan E. K."/>
            <person name="Rhodes N."/>
            <person name="Thang M."/>
            <person name="Chan C."/>
        </authorList>
    </citation>
    <scope>NUCLEOTIDE SEQUENCE</scope>
</reference>
<dbReference type="PANTHER" id="PTHR19432">
    <property type="entry name" value="SUGAR TRANSPORTER"/>
    <property type="match status" value="1"/>
</dbReference>
<dbReference type="Gene3D" id="1.20.1250.20">
    <property type="entry name" value="MFS general substrate transporter like domains"/>
    <property type="match status" value="1"/>
</dbReference>
<evidence type="ECO:0000256" key="3">
    <source>
        <dbReference type="ARBA" id="ARBA00022692"/>
    </source>
</evidence>
<organism evidence="7 8">
    <name type="scientific">Symbiodinium natans</name>
    <dbReference type="NCBI Taxonomy" id="878477"/>
    <lineage>
        <taxon>Eukaryota</taxon>
        <taxon>Sar</taxon>
        <taxon>Alveolata</taxon>
        <taxon>Dinophyceae</taxon>
        <taxon>Suessiales</taxon>
        <taxon>Symbiodiniaceae</taxon>
        <taxon>Symbiodinium</taxon>
    </lineage>
</organism>
<keyword evidence="5 6" id="KW-0472">Membrane</keyword>
<feature type="transmembrane region" description="Helical" evidence="6">
    <location>
        <begin position="407"/>
        <end position="430"/>
    </location>
</feature>
<comment type="subcellular location">
    <subcellularLocation>
        <location evidence="1">Membrane</location>
        <topology evidence="1">Multi-pass membrane protein</topology>
    </subcellularLocation>
</comment>
<dbReference type="EMBL" id="CAJNDS010000424">
    <property type="protein sequence ID" value="CAE7204695.1"/>
    <property type="molecule type" value="Genomic_DNA"/>
</dbReference>
<evidence type="ECO:0000256" key="5">
    <source>
        <dbReference type="ARBA" id="ARBA00023136"/>
    </source>
</evidence>
<keyword evidence="8" id="KW-1185">Reference proteome</keyword>
<name>A0A812JDD0_9DINO</name>
<dbReference type="OrthoDB" id="446960at2759"/>
<accession>A0A812JDD0</accession>
<evidence type="ECO:0000313" key="8">
    <source>
        <dbReference type="Proteomes" id="UP000604046"/>
    </source>
</evidence>
<keyword evidence="2" id="KW-0813">Transport</keyword>
<gene>
    <name evidence="7" type="primary">SUC4</name>
    <name evidence="7" type="ORF">SNAT2548_LOCUS6400</name>
</gene>
<dbReference type="InterPro" id="IPR036259">
    <property type="entry name" value="MFS_trans_sf"/>
</dbReference>
<protein>
    <submittedName>
        <fullName evidence="7">SUC4 protein</fullName>
    </submittedName>
</protein>
<evidence type="ECO:0000256" key="4">
    <source>
        <dbReference type="ARBA" id="ARBA00022989"/>
    </source>
</evidence>
<dbReference type="PANTHER" id="PTHR19432:SF35">
    <property type="entry name" value="SOLUTE CARRIER FAMILY 45 MEMBER 3 ISOFORM X1"/>
    <property type="match status" value="1"/>
</dbReference>
<keyword evidence="3 6" id="KW-0812">Transmembrane</keyword>
<feature type="transmembrane region" description="Helical" evidence="6">
    <location>
        <begin position="94"/>
        <end position="113"/>
    </location>
</feature>
<keyword evidence="4 6" id="KW-1133">Transmembrane helix</keyword>
<dbReference type="Proteomes" id="UP000604046">
    <property type="component" value="Unassembled WGS sequence"/>
</dbReference>
<evidence type="ECO:0000256" key="6">
    <source>
        <dbReference type="SAM" id="Phobius"/>
    </source>
</evidence>
<feature type="transmembrane region" description="Helical" evidence="6">
    <location>
        <begin position="375"/>
        <end position="401"/>
    </location>
</feature>
<feature type="transmembrane region" description="Helical" evidence="6">
    <location>
        <begin position="277"/>
        <end position="298"/>
    </location>
</feature>
<feature type="transmembrane region" description="Helical" evidence="6">
    <location>
        <begin position="310"/>
        <end position="331"/>
    </location>
</feature>